<reference evidence="1 2" key="1">
    <citation type="submission" date="2024-01" db="EMBL/GenBank/DDBJ databases">
        <title>Genome assemblies of Stephania.</title>
        <authorList>
            <person name="Yang L."/>
        </authorList>
    </citation>
    <scope>NUCLEOTIDE SEQUENCE [LARGE SCALE GENOMIC DNA]</scope>
    <source>
        <strain evidence="1">JXDWG</strain>
        <tissue evidence="1">Leaf</tissue>
    </source>
</reference>
<dbReference type="Proteomes" id="UP001419268">
    <property type="component" value="Unassembled WGS sequence"/>
</dbReference>
<proteinExistence type="predicted"/>
<organism evidence="1 2">
    <name type="scientific">Stephania cephalantha</name>
    <dbReference type="NCBI Taxonomy" id="152367"/>
    <lineage>
        <taxon>Eukaryota</taxon>
        <taxon>Viridiplantae</taxon>
        <taxon>Streptophyta</taxon>
        <taxon>Embryophyta</taxon>
        <taxon>Tracheophyta</taxon>
        <taxon>Spermatophyta</taxon>
        <taxon>Magnoliopsida</taxon>
        <taxon>Ranunculales</taxon>
        <taxon>Menispermaceae</taxon>
        <taxon>Menispermoideae</taxon>
        <taxon>Cissampelideae</taxon>
        <taxon>Stephania</taxon>
    </lineage>
</organism>
<name>A0AAP0J0P5_9MAGN</name>
<evidence type="ECO:0000313" key="2">
    <source>
        <dbReference type="Proteomes" id="UP001419268"/>
    </source>
</evidence>
<keyword evidence="2" id="KW-1185">Reference proteome</keyword>
<accession>A0AAP0J0P5</accession>
<dbReference type="AlphaFoldDB" id="A0AAP0J0P5"/>
<evidence type="ECO:0000313" key="1">
    <source>
        <dbReference type="EMBL" id="KAK9125457.1"/>
    </source>
</evidence>
<sequence length="56" mass="6353">MNHMAFLLVRFRERRRREKQGLGESCCDLVNVRGKVVISTFSYNGLANPTKNGGII</sequence>
<comment type="caution">
    <text evidence="1">The sequence shown here is derived from an EMBL/GenBank/DDBJ whole genome shotgun (WGS) entry which is preliminary data.</text>
</comment>
<dbReference type="EMBL" id="JBBNAG010000006">
    <property type="protein sequence ID" value="KAK9125457.1"/>
    <property type="molecule type" value="Genomic_DNA"/>
</dbReference>
<gene>
    <name evidence="1" type="ORF">Scep_014303</name>
</gene>
<protein>
    <submittedName>
        <fullName evidence="1">Uncharacterized protein</fullName>
    </submittedName>
</protein>